<accession>A0ABM8WHR8</accession>
<keyword evidence="2" id="KW-1133">Transmembrane helix</keyword>
<protein>
    <recommendedName>
        <fullName evidence="5">Type III secretion protein D</fullName>
    </recommendedName>
</protein>
<dbReference type="EMBL" id="CAJZAG010000002">
    <property type="protein sequence ID" value="CAG9166941.1"/>
    <property type="molecule type" value="Genomic_DNA"/>
</dbReference>
<reference evidence="3 4" key="1">
    <citation type="submission" date="2021-08" db="EMBL/GenBank/DDBJ databases">
        <authorList>
            <person name="Peeters C."/>
        </authorList>
    </citation>
    <scope>NUCLEOTIDE SEQUENCE [LARGE SCALE GENOMIC DNA]</scope>
    <source>
        <strain evidence="3 4">LMG 32289</strain>
    </source>
</reference>
<gene>
    <name evidence="3" type="ORF">LMG32289_01238</name>
</gene>
<dbReference type="NCBIfam" id="NF041525">
    <property type="entry name" value="HrpD5"/>
    <property type="match status" value="1"/>
</dbReference>
<feature type="region of interest" description="Disordered" evidence="1">
    <location>
        <begin position="114"/>
        <end position="141"/>
    </location>
</feature>
<evidence type="ECO:0008006" key="5">
    <source>
        <dbReference type="Google" id="ProtNLM"/>
    </source>
</evidence>
<feature type="compositionally biased region" description="Low complexity" evidence="1">
    <location>
        <begin position="114"/>
        <end position="138"/>
    </location>
</feature>
<keyword evidence="2" id="KW-0812">Transmembrane</keyword>
<feature type="transmembrane region" description="Helical" evidence="2">
    <location>
        <begin position="145"/>
        <end position="165"/>
    </location>
</feature>
<evidence type="ECO:0000256" key="1">
    <source>
        <dbReference type="SAM" id="MobiDB-lite"/>
    </source>
</evidence>
<organism evidence="3 4">
    <name type="scientific">Cupriavidus pampae</name>
    <dbReference type="NCBI Taxonomy" id="659251"/>
    <lineage>
        <taxon>Bacteria</taxon>
        <taxon>Pseudomonadati</taxon>
        <taxon>Pseudomonadota</taxon>
        <taxon>Betaproteobacteria</taxon>
        <taxon>Burkholderiales</taxon>
        <taxon>Burkholderiaceae</taxon>
        <taxon>Cupriavidus</taxon>
    </lineage>
</organism>
<evidence type="ECO:0000313" key="3">
    <source>
        <dbReference type="EMBL" id="CAG9166941.1"/>
    </source>
</evidence>
<dbReference type="InterPro" id="IPR048200">
    <property type="entry name" value="HrpD5-like"/>
</dbReference>
<dbReference type="RefSeq" id="WP_223983304.1">
    <property type="nucleotide sequence ID" value="NZ_CAJZAG010000002.1"/>
</dbReference>
<proteinExistence type="predicted"/>
<comment type="caution">
    <text evidence="3">The sequence shown here is derived from an EMBL/GenBank/DDBJ whole genome shotgun (WGS) entry which is preliminary data.</text>
</comment>
<keyword evidence="4" id="KW-1185">Reference proteome</keyword>
<evidence type="ECO:0000256" key="2">
    <source>
        <dbReference type="SAM" id="Phobius"/>
    </source>
</evidence>
<evidence type="ECO:0000313" key="4">
    <source>
        <dbReference type="Proteomes" id="UP000706525"/>
    </source>
</evidence>
<keyword evidence="2" id="KW-0472">Membrane</keyword>
<dbReference type="Proteomes" id="UP000706525">
    <property type="component" value="Unassembled WGS sequence"/>
</dbReference>
<name>A0ABM8WHR8_9BURK</name>
<sequence>MTRQLRILTGYHAGARLDLPTGRHVIGADEQSDVQLSDWHGEPVAIAFQDDGTVTLASAAGTAEAPVALHDFVPVRRGDIVLCVGPTDAPWPAEVKLLESMFTPAPVVGAPVGATASASPSAPTTAAPSPAPTASAPRPRTRRRWLHVTVCALAATTAIGAAMAMSMTRVPKASATVRTPELTPMQRRLAAVEHTLKTSGQRDLKAVIAEDSIVVSGMVPTAADATTLRRALTQVDGGHVSVRLSVAASIIDDLRASLSDSGAEVSYTGDGVFRVGGTVRDPARARALIERMRGDYGTAVRRIDVDLAGQAADTTPRNVHAALHVEGLRYYQLPDGTKNFPDEVLTAEAPVPGPDADVVATKGAAALPAGALPLPTMAPTKVSAKSVR</sequence>